<evidence type="ECO:0008006" key="3">
    <source>
        <dbReference type="Google" id="ProtNLM"/>
    </source>
</evidence>
<accession>A0A0D0B2Z5</accession>
<dbReference type="EMBL" id="KN835191">
    <property type="protein sequence ID" value="KIK44379.1"/>
    <property type="molecule type" value="Genomic_DNA"/>
</dbReference>
<name>A0A0D0B2Z5_9AGAM</name>
<feature type="non-terminal residue" evidence="1">
    <location>
        <position position="80"/>
    </location>
</feature>
<reference evidence="1 2" key="1">
    <citation type="submission" date="2014-04" db="EMBL/GenBank/DDBJ databases">
        <authorList>
            <consortium name="DOE Joint Genome Institute"/>
            <person name="Kuo A."/>
            <person name="Ruytinx J."/>
            <person name="Rineau F."/>
            <person name="Colpaert J."/>
            <person name="Kohler A."/>
            <person name="Nagy L.G."/>
            <person name="Floudas D."/>
            <person name="Copeland A."/>
            <person name="Barry K.W."/>
            <person name="Cichocki N."/>
            <person name="Veneault-Fourrey C."/>
            <person name="LaButti K."/>
            <person name="Lindquist E.A."/>
            <person name="Lipzen A."/>
            <person name="Lundell T."/>
            <person name="Morin E."/>
            <person name="Murat C."/>
            <person name="Sun H."/>
            <person name="Tunlid A."/>
            <person name="Henrissat B."/>
            <person name="Grigoriev I.V."/>
            <person name="Hibbett D.S."/>
            <person name="Martin F."/>
            <person name="Nordberg H.P."/>
            <person name="Cantor M.N."/>
            <person name="Hua S.X."/>
        </authorList>
    </citation>
    <scope>NUCLEOTIDE SEQUENCE [LARGE SCALE GENOMIC DNA]</scope>
    <source>
        <strain evidence="1 2">UH-Slu-Lm8-n1</strain>
    </source>
</reference>
<dbReference type="InParanoid" id="A0A0D0B2Z5"/>
<protein>
    <recommendedName>
        <fullName evidence="3">Transposase IS30-like HTH domain-containing protein</fullName>
    </recommendedName>
</protein>
<keyword evidence="2" id="KW-1185">Reference proteome</keyword>
<evidence type="ECO:0000313" key="1">
    <source>
        <dbReference type="EMBL" id="KIK44379.1"/>
    </source>
</evidence>
<dbReference type="Proteomes" id="UP000054485">
    <property type="component" value="Unassembled WGS sequence"/>
</dbReference>
<proteinExistence type="predicted"/>
<dbReference type="AlphaFoldDB" id="A0A0D0B2Z5"/>
<dbReference type="STRING" id="930992.A0A0D0B2Z5"/>
<dbReference type="OrthoDB" id="2641874at2759"/>
<reference evidence="2" key="2">
    <citation type="submission" date="2015-01" db="EMBL/GenBank/DDBJ databases">
        <title>Evolutionary Origins and Diversification of the Mycorrhizal Mutualists.</title>
        <authorList>
            <consortium name="DOE Joint Genome Institute"/>
            <consortium name="Mycorrhizal Genomics Consortium"/>
            <person name="Kohler A."/>
            <person name="Kuo A."/>
            <person name="Nagy L.G."/>
            <person name="Floudas D."/>
            <person name="Copeland A."/>
            <person name="Barry K.W."/>
            <person name="Cichocki N."/>
            <person name="Veneault-Fourrey C."/>
            <person name="LaButti K."/>
            <person name="Lindquist E.A."/>
            <person name="Lipzen A."/>
            <person name="Lundell T."/>
            <person name="Morin E."/>
            <person name="Murat C."/>
            <person name="Riley R."/>
            <person name="Ohm R."/>
            <person name="Sun H."/>
            <person name="Tunlid A."/>
            <person name="Henrissat B."/>
            <person name="Grigoriev I.V."/>
            <person name="Hibbett D.S."/>
            <person name="Martin F."/>
        </authorList>
    </citation>
    <scope>NUCLEOTIDE SEQUENCE [LARGE SCALE GENOMIC DNA]</scope>
    <source>
        <strain evidence="2">UH-Slu-Lm8-n1</strain>
    </source>
</reference>
<dbReference type="HOGENOM" id="CLU_056788_9_0_1"/>
<organism evidence="1 2">
    <name type="scientific">Suillus luteus UH-Slu-Lm8-n1</name>
    <dbReference type="NCBI Taxonomy" id="930992"/>
    <lineage>
        <taxon>Eukaryota</taxon>
        <taxon>Fungi</taxon>
        <taxon>Dikarya</taxon>
        <taxon>Basidiomycota</taxon>
        <taxon>Agaricomycotina</taxon>
        <taxon>Agaricomycetes</taxon>
        <taxon>Agaricomycetidae</taxon>
        <taxon>Boletales</taxon>
        <taxon>Suillineae</taxon>
        <taxon>Suillaceae</taxon>
        <taxon>Suillus</taxon>
    </lineage>
</organism>
<evidence type="ECO:0000313" key="2">
    <source>
        <dbReference type="Proteomes" id="UP000054485"/>
    </source>
</evidence>
<sequence>MHGNRRHIPEAAKQQWVTMSTRGMTSKAIAQVTGSSLRTVNRAVVQRPVESGRPRLLTSQDKKPFFDGDKETISLLLVPG</sequence>
<gene>
    <name evidence="1" type="ORF">CY34DRAFT_802686</name>
</gene>